<evidence type="ECO:0000256" key="1">
    <source>
        <dbReference type="ARBA" id="ARBA00022729"/>
    </source>
</evidence>
<evidence type="ECO:0000259" key="3">
    <source>
        <dbReference type="Pfam" id="PF18962"/>
    </source>
</evidence>
<dbReference type="NCBIfam" id="TIGR04183">
    <property type="entry name" value="Por_Secre_tail"/>
    <property type="match status" value="1"/>
</dbReference>
<dbReference type="Pfam" id="PF18962">
    <property type="entry name" value="Por_Secre_tail"/>
    <property type="match status" value="1"/>
</dbReference>
<evidence type="ECO:0000313" key="4">
    <source>
        <dbReference type="EMBL" id="QBZ98177.1"/>
    </source>
</evidence>
<protein>
    <recommendedName>
        <fullName evidence="3">Secretion system C-terminal sorting domain-containing protein</fullName>
    </recommendedName>
</protein>
<evidence type="ECO:0000256" key="2">
    <source>
        <dbReference type="SAM" id="SignalP"/>
    </source>
</evidence>
<organism evidence="4 5">
    <name type="scientific">Flavobacterium sangjuense</name>
    <dbReference type="NCBI Taxonomy" id="2518177"/>
    <lineage>
        <taxon>Bacteria</taxon>
        <taxon>Pseudomonadati</taxon>
        <taxon>Bacteroidota</taxon>
        <taxon>Flavobacteriia</taxon>
        <taxon>Flavobacteriales</taxon>
        <taxon>Flavobacteriaceae</taxon>
        <taxon>Flavobacterium</taxon>
    </lineage>
</organism>
<dbReference type="EMBL" id="CP038810">
    <property type="protein sequence ID" value="QBZ98177.1"/>
    <property type="molecule type" value="Genomic_DNA"/>
</dbReference>
<accession>A0A4P7PT98</accession>
<feature type="chain" id="PRO_5020535329" description="Secretion system C-terminal sorting domain-containing protein" evidence="2">
    <location>
        <begin position="22"/>
        <end position="308"/>
    </location>
</feature>
<dbReference type="InterPro" id="IPR026444">
    <property type="entry name" value="Secre_tail"/>
</dbReference>
<keyword evidence="1 2" id="KW-0732">Signal</keyword>
<proteinExistence type="predicted"/>
<evidence type="ECO:0000313" key="5">
    <source>
        <dbReference type="Proteomes" id="UP000296862"/>
    </source>
</evidence>
<reference evidence="4 5" key="1">
    <citation type="submission" date="2019-04" db="EMBL/GenBank/DDBJ databases">
        <title>Flavobacterium sp. GS03.</title>
        <authorList>
            <person name="Kim H."/>
        </authorList>
    </citation>
    <scope>NUCLEOTIDE SEQUENCE [LARGE SCALE GENOMIC DNA]</scope>
    <source>
        <strain evidence="4 5">GS03</strain>
    </source>
</reference>
<dbReference type="OrthoDB" id="1433593at2"/>
<feature type="domain" description="Secretion system C-terminal sorting" evidence="3">
    <location>
        <begin position="233"/>
        <end position="306"/>
    </location>
</feature>
<dbReference type="RefSeq" id="WP_136152087.1">
    <property type="nucleotide sequence ID" value="NZ_CP038810.1"/>
</dbReference>
<keyword evidence="5" id="KW-1185">Reference proteome</keyword>
<name>A0A4P7PT98_9FLAO</name>
<dbReference type="Proteomes" id="UP000296862">
    <property type="component" value="Chromosome"/>
</dbReference>
<dbReference type="KEGG" id="fsn:GS03_01682"/>
<sequence>MKKNYFILSLALLVAPFCSQAQVVNGNFENVKPNFLPSNWGMTFLQEIVFDAQTGEQLGDQIQYTWCFPSMVYASFEAKDGQYAMEVSNAYNWTQDIVIPGTATLFENPEEDGPGWNPGVPVDPNSSIILLGFDYKFLPAGNDVAEATLVVNDANGNEIGTASLDISGVHDTYTYVYAPIAVTHPGTPAFMYISFNMAKAGSIPTFGSRLIVDNVIVNFSALIVDNHSQDAKVYPTLADNELNIVPNGFSESVSYKIINSEGKIVKQNTVNQDSTYVYTMDVSDLSAGMYFLNIQDETKNSTKKFIKK</sequence>
<gene>
    <name evidence="4" type="ORF">GS03_01682</name>
</gene>
<feature type="signal peptide" evidence="2">
    <location>
        <begin position="1"/>
        <end position="21"/>
    </location>
</feature>
<dbReference type="AlphaFoldDB" id="A0A4P7PT98"/>